<evidence type="ECO:0000313" key="3">
    <source>
        <dbReference type="EMBL" id="MBA0591744.1"/>
    </source>
</evidence>
<organism evidence="3 4">
    <name type="scientific">Gossypium raimondii</name>
    <name type="common">Peruvian cotton</name>
    <name type="synonym">Gossypium klotzschianum subsp. raimondii</name>
    <dbReference type="NCBI Taxonomy" id="29730"/>
    <lineage>
        <taxon>Eukaryota</taxon>
        <taxon>Viridiplantae</taxon>
        <taxon>Streptophyta</taxon>
        <taxon>Embryophyta</taxon>
        <taxon>Tracheophyta</taxon>
        <taxon>Spermatophyta</taxon>
        <taxon>Magnoliopsida</taxon>
        <taxon>eudicotyledons</taxon>
        <taxon>Gunneridae</taxon>
        <taxon>Pentapetalae</taxon>
        <taxon>rosids</taxon>
        <taxon>malvids</taxon>
        <taxon>Malvales</taxon>
        <taxon>Malvaceae</taxon>
        <taxon>Malvoideae</taxon>
        <taxon>Gossypium</taxon>
    </lineage>
</organism>
<feature type="domain" description="Protein kinase" evidence="2">
    <location>
        <begin position="4"/>
        <end position="40"/>
    </location>
</feature>
<dbReference type="Proteomes" id="UP000593578">
    <property type="component" value="Unassembled WGS sequence"/>
</dbReference>
<feature type="binding site" evidence="1">
    <location>
        <position position="33"/>
    </location>
    <ligand>
        <name>ATP</name>
        <dbReference type="ChEBI" id="CHEBI:30616"/>
    </ligand>
</feature>
<dbReference type="AlphaFoldDB" id="A0A7J8PR41"/>
<dbReference type="GO" id="GO:0004672">
    <property type="term" value="F:protein kinase activity"/>
    <property type="evidence" value="ECO:0007669"/>
    <property type="project" value="InterPro"/>
</dbReference>
<dbReference type="PROSITE" id="PS00107">
    <property type="entry name" value="PROTEIN_KINASE_ATP"/>
    <property type="match status" value="1"/>
</dbReference>
<evidence type="ECO:0000259" key="2">
    <source>
        <dbReference type="PROSITE" id="PS50011"/>
    </source>
</evidence>
<dbReference type="EMBL" id="JABEZZ010000008">
    <property type="protein sequence ID" value="MBA0591744.1"/>
    <property type="molecule type" value="Genomic_DNA"/>
</dbReference>
<dbReference type="SUPFAM" id="SSF56112">
    <property type="entry name" value="Protein kinase-like (PK-like)"/>
    <property type="match status" value="1"/>
</dbReference>
<dbReference type="InterPro" id="IPR011009">
    <property type="entry name" value="Kinase-like_dom_sf"/>
</dbReference>
<accession>A0A7J8PR41</accession>
<comment type="caution">
    <text evidence="3">The sequence shown here is derived from an EMBL/GenBank/DDBJ whole genome shotgun (WGS) entry which is preliminary data.</text>
</comment>
<name>A0A7J8PR41_GOSRA</name>
<sequence>MDKYELVKDIGSGNFGVARLMRNKETKELVAMKYIDRGQK</sequence>
<evidence type="ECO:0000256" key="1">
    <source>
        <dbReference type="PROSITE-ProRule" id="PRU10141"/>
    </source>
</evidence>
<protein>
    <recommendedName>
        <fullName evidence="2">Protein kinase domain-containing protein</fullName>
    </recommendedName>
</protein>
<dbReference type="PROSITE" id="PS50011">
    <property type="entry name" value="PROTEIN_KINASE_DOM"/>
    <property type="match status" value="1"/>
</dbReference>
<evidence type="ECO:0000313" key="4">
    <source>
        <dbReference type="Proteomes" id="UP000593578"/>
    </source>
</evidence>
<keyword evidence="1" id="KW-0547">Nucleotide-binding</keyword>
<feature type="non-terminal residue" evidence="3">
    <location>
        <position position="40"/>
    </location>
</feature>
<dbReference type="Gene3D" id="3.30.200.20">
    <property type="entry name" value="Phosphorylase Kinase, domain 1"/>
    <property type="match status" value="1"/>
</dbReference>
<keyword evidence="1" id="KW-0067">ATP-binding</keyword>
<gene>
    <name evidence="3" type="ORF">Gorai_008746</name>
</gene>
<dbReference type="InterPro" id="IPR000719">
    <property type="entry name" value="Prot_kinase_dom"/>
</dbReference>
<dbReference type="InterPro" id="IPR017441">
    <property type="entry name" value="Protein_kinase_ATP_BS"/>
</dbReference>
<proteinExistence type="predicted"/>
<dbReference type="GO" id="GO:0005524">
    <property type="term" value="F:ATP binding"/>
    <property type="evidence" value="ECO:0007669"/>
    <property type="project" value="UniProtKB-UniRule"/>
</dbReference>
<reference evidence="3 4" key="1">
    <citation type="journal article" date="2019" name="Genome Biol. Evol.">
        <title>Insights into the evolution of the New World diploid cottons (Gossypium, subgenus Houzingenia) based on genome sequencing.</title>
        <authorList>
            <person name="Grover C.E."/>
            <person name="Arick M.A. 2nd"/>
            <person name="Thrash A."/>
            <person name="Conover J.L."/>
            <person name="Sanders W.S."/>
            <person name="Peterson D.G."/>
            <person name="Frelichowski J.E."/>
            <person name="Scheffler J.A."/>
            <person name="Scheffler B.E."/>
            <person name="Wendel J.F."/>
        </authorList>
    </citation>
    <scope>NUCLEOTIDE SEQUENCE [LARGE SCALE GENOMIC DNA]</scope>
    <source>
        <strain evidence="3">8</strain>
        <tissue evidence="3">Leaf</tissue>
    </source>
</reference>